<dbReference type="GO" id="GO:0005506">
    <property type="term" value="F:iron ion binding"/>
    <property type="evidence" value="ECO:0007669"/>
    <property type="project" value="InterPro"/>
</dbReference>
<name>M5FVU0_DACPD</name>
<evidence type="ECO:0000313" key="2">
    <source>
        <dbReference type="Proteomes" id="UP000030653"/>
    </source>
</evidence>
<dbReference type="GeneID" id="63688271"/>
<dbReference type="Pfam" id="PF00067">
    <property type="entry name" value="p450"/>
    <property type="match status" value="1"/>
</dbReference>
<dbReference type="Proteomes" id="UP000030653">
    <property type="component" value="Unassembled WGS sequence"/>
</dbReference>
<dbReference type="GO" id="GO:0020037">
    <property type="term" value="F:heme binding"/>
    <property type="evidence" value="ECO:0007669"/>
    <property type="project" value="InterPro"/>
</dbReference>
<dbReference type="SUPFAM" id="SSF48264">
    <property type="entry name" value="Cytochrome P450"/>
    <property type="match status" value="1"/>
</dbReference>
<protein>
    <recommendedName>
        <fullName evidence="3">Cytochrome P450</fullName>
    </recommendedName>
</protein>
<dbReference type="GO" id="GO:0016705">
    <property type="term" value="F:oxidoreductase activity, acting on paired donors, with incorporation or reduction of molecular oxygen"/>
    <property type="evidence" value="ECO:0007669"/>
    <property type="project" value="InterPro"/>
</dbReference>
<proteinExistence type="predicted"/>
<accession>M5FVU0</accession>
<dbReference type="InterPro" id="IPR036396">
    <property type="entry name" value="Cyt_P450_sf"/>
</dbReference>
<organism evidence="1 2">
    <name type="scientific">Dacryopinax primogenitus (strain DJM 731)</name>
    <name type="common">Brown rot fungus</name>
    <dbReference type="NCBI Taxonomy" id="1858805"/>
    <lineage>
        <taxon>Eukaryota</taxon>
        <taxon>Fungi</taxon>
        <taxon>Dikarya</taxon>
        <taxon>Basidiomycota</taxon>
        <taxon>Agaricomycotina</taxon>
        <taxon>Dacrymycetes</taxon>
        <taxon>Dacrymycetales</taxon>
        <taxon>Dacrymycetaceae</taxon>
        <taxon>Dacryopinax</taxon>
    </lineage>
</organism>
<dbReference type="RefSeq" id="XP_040627371.1">
    <property type="nucleotide sequence ID" value="XM_040773209.1"/>
</dbReference>
<evidence type="ECO:0008006" key="3">
    <source>
        <dbReference type="Google" id="ProtNLM"/>
    </source>
</evidence>
<dbReference type="HOGENOM" id="CLU_1669342_0_0_1"/>
<dbReference type="EMBL" id="JH795867">
    <property type="protein sequence ID" value="EJU00474.1"/>
    <property type="molecule type" value="Genomic_DNA"/>
</dbReference>
<reference evidence="1 2" key="1">
    <citation type="journal article" date="2012" name="Science">
        <title>The Paleozoic origin of enzymatic lignin decomposition reconstructed from 31 fungal genomes.</title>
        <authorList>
            <person name="Floudas D."/>
            <person name="Binder M."/>
            <person name="Riley R."/>
            <person name="Barry K."/>
            <person name="Blanchette R.A."/>
            <person name="Henrissat B."/>
            <person name="Martinez A.T."/>
            <person name="Otillar R."/>
            <person name="Spatafora J.W."/>
            <person name="Yadav J.S."/>
            <person name="Aerts A."/>
            <person name="Benoit I."/>
            <person name="Boyd A."/>
            <person name="Carlson A."/>
            <person name="Copeland A."/>
            <person name="Coutinho P.M."/>
            <person name="de Vries R.P."/>
            <person name="Ferreira P."/>
            <person name="Findley K."/>
            <person name="Foster B."/>
            <person name="Gaskell J."/>
            <person name="Glotzer D."/>
            <person name="Gorecki P."/>
            <person name="Heitman J."/>
            <person name="Hesse C."/>
            <person name="Hori C."/>
            <person name="Igarashi K."/>
            <person name="Jurgens J.A."/>
            <person name="Kallen N."/>
            <person name="Kersten P."/>
            <person name="Kohler A."/>
            <person name="Kuees U."/>
            <person name="Kumar T.K.A."/>
            <person name="Kuo A."/>
            <person name="LaButti K."/>
            <person name="Larrondo L.F."/>
            <person name="Lindquist E."/>
            <person name="Ling A."/>
            <person name="Lombard V."/>
            <person name="Lucas S."/>
            <person name="Lundell T."/>
            <person name="Martin R."/>
            <person name="McLaughlin D.J."/>
            <person name="Morgenstern I."/>
            <person name="Morin E."/>
            <person name="Murat C."/>
            <person name="Nagy L.G."/>
            <person name="Nolan M."/>
            <person name="Ohm R.A."/>
            <person name="Patyshakuliyeva A."/>
            <person name="Rokas A."/>
            <person name="Ruiz-Duenas F.J."/>
            <person name="Sabat G."/>
            <person name="Salamov A."/>
            <person name="Samejima M."/>
            <person name="Schmutz J."/>
            <person name="Slot J.C."/>
            <person name="St John F."/>
            <person name="Stenlid J."/>
            <person name="Sun H."/>
            <person name="Sun S."/>
            <person name="Syed K."/>
            <person name="Tsang A."/>
            <person name="Wiebenga A."/>
            <person name="Young D."/>
            <person name="Pisabarro A."/>
            <person name="Eastwood D.C."/>
            <person name="Martin F."/>
            <person name="Cullen D."/>
            <person name="Grigoriev I.V."/>
            <person name="Hibbett D.S."/>
        </authorList>
    </citation>
    <scope>NUCLEOTIDE SEQUENCE [LARGE SCALE GENOMIC DNA]</scope>
    <source>
        <strain evidence="1 2">DJM-731 SS1</strain>
    </source>
</reference>
<dbReference type="STRING" id="1858805.M5FVU0"/>
<dbReference type="GO" id="GO:0004497">
    <property type="term" value="F:monooxygenase activity"/>
    <property type="evidence" value="ECO:0007669"/>
    <property type="project" value="InterPro"/>
</dbReference>
<dbReference type="Gene3D" id="1.10.630.10">
    <property type="entry name" value="Cytochrome P450"/>
    <property type="match status" value="1"/>
</dbReference>
<gene>
    <name evidence="1" type="ORF">DACRYDRAFT_23355</name>
</gene>
<keyword evidence="2" id="KW-1185">Reference proteome</keyword>
<dbReference type="InterPro" id="IPR001128">
    <property type="entry name" value="Cyt_P450"/>
</dbReference>
<evidence type="ECO:0000313" key="1">
    <source>
        <dbReference type="EMBL" id="EJU00474.1"/>
    </source>
</evidence>
<dbReference type="AlphaFoldDB" id="M5FVU0"/>
<sequence length="158" mass="17586">MALHHASGLTASNILVKLTVPDWAYGIPFLGKIRVLCETQSVFDSLKAQIIDMIAESPSRALKYDNDVVLGESSESDGHGGLGTPFAVGIRSCPGQRFATLEGICFLAHIARRYRISPPLELEHLSRAEQKRTMLAWHWSMSMVPSHRRVTLTLRTHH</sequence>